<dbReference type="AlphaFoldDB" id="A0AAW0H8Z8"/>
<sequence>MRFNCFYFQPVPQPSTPLLCALYFTSLRRCTFQAGGGEILRFCRRSAERLQGSILLCLRTTTAAFQTGSESAIYRHKSFL</sequence>
<keyword evidence="2" id="KW-1185">Reference proteome</keyword>
<protein>
    <recommendedName>
        <fullName evidence="3">Secreted protein</fullName>
    </recommendedName>
</protein>
<proteinExistence type="predicted"/>
<dbReference type="Proteomes" id="UP001488838">
    <property type="component" value="Unassembled WGS sequence"/>
</dbReference>
<evidence type="ECO:0000313" key="2">
    <source>
        <dbReference type="Proteomes" id="UP001488838"/>
    </source>
</evidence>
<gene>
    <name evidence="1" type="ORF">U0070_019119</name>
</gene>
<evidence type="ECO:0000313" key="1">
    <source>
        <dbReference type="EMBL" id="KAK7799307.1"/>
    </source>
</evidence>
<organism evidence="1 2">
    <name type="scientific">Myodes glareolus</name>
    <name type="common">Bank vole</name>
    <name type="synonym">Clethrionomys glareolus</name>
    <dbReference type="NCBI Taxonomy" id="447135"/>
    <lineage>
        <taxon>Eukaryota</taxon>
        <taxon>Metazoa</taxon>
        <taxon>Chordata</taxon>
        <taxon>Craniata</taxon>
        <taxon>Vertebrata</taxon>
        <taxon>Euteleostomi</taxon>
        <taxon>Mammalia</taxon>
        <taxon>Eutheria</taxon>
        <taxon>Euarchontoglires</taxon>
        <taxon>Glires</taxon>
        <taxon>Rodentia</taxon>
        <taxon>Myomorpha</taxon>
        <taxon>Muroidea</taxon>
        <taxon>Cricetidae</taxon>
        <taxon>Arvicolinae</taxon>
        <taxon>Myodes</taxon>
    </lineage>
</organism>
<reference evidence="1 2" key="1">
    <citation type="journal article" date="2023" name="bioRxiv">
        <title>Conserved and derived expression patterns and positive selection on dental genes reveal complex evolutionary context of ever-growing rodent molars.</title>
        <authorList>
            <person name="Calamari Z.T."/>
            <person name="Song A."/>
            <person name="Cohen E."/>
            <person name="Akter M."/>
            <person name="Roy R.D."/>
            <person name="Hallikas O."/>
            <person name="Christensen M.M."/>
            <person name="Li P."/>
            <person name="Marangoni P."/>
            <person name="Jernvall J."/>
            <person name="Klein O.D."/>
        </authorList>
    </citation>
    <scope>NUCLEOTIDE SEQUENCE [LARGE SCALE GENOMIC DNA]</scope>
    <source>
        <strain evidence="1">V071</strain>
    </source>
</reference>
<dbReference type="EMBL" id="JBBHLL010000626">
    <property type="protein sequence ID" value="KAK7799307.1"/>
    <property type="molecule type" value="Genomic_DNA"/>
</dbReference>
<evidence type="ECO:0008006" key="3">
    <source>
        <dbReference type="Google" id="ProtNLM"/>
    </source>
</evidence>
<name>A0AAW0H8Z8_MYOGA</name>
<accession>A0AAW0H8Z8</accession>
<comment type="caution">
    <text evidence="1">The sequence shown here is derived from an EMBL/GenBank/DDBJ whole genome shotgun (WGS) entry which is preliminary data.</text>
</comment>